<keyword evidence="2" id="KW-1185">Reference proteome</keyword>
<proteinExistence type="predicted"/>
<dbReference type="Proteomes" id="UP001164250">
    <property type="component" value="Chromosome 1"/>
</dbReference>
<evidence type="ECO:0000313" key="1">
    <source>
        <dbReference type="EMBL" id="KAJ0110602.1"/>
    </source>
</evidence>
<name>A0ACC1C4R4_9ROSI</name>
<accession>A0ACC1C4R4</accession>
<sequence>MDVRNHYPFNRSSAWFGFCPIYKESYLFRKNKEQVRELSQSEKSSKELHFPTRFPQNEWEQFKACLWKQHLTYWRSPKYNLVRLTFTTLIFLDTWSTSMAERTEHK</sequence>
<protein>
    <submittedName>
        <fullName evidence="1">Uncharacterized protein</fullName>
    </submittedName>
</protein>
<organism evidence="1 2">
    <name type="scientific">Pistacia atlantica</name>
    <dbReference type="NCBI Taxonomy" id="434234"/>
    <lineage>
        <taxon>Eukaryota</taxon>
        <taxon>Viridiplantae</taxon>
        <taxon>Streptophyta</taxon>
        <taxon>Embryophyta</taxon>
        <taxon>Tracheophyta</taxon>
        <taxon>Spermatophyta</taxon>
        <taxon>Magnoliopsida</taxon>
        <taxon>eudicotyledons</taxon>
        <taxon>Gunneridae</taxon>
        <taxon>Pentapetalae</taxon>
        <taxon>rosids</taxon>
        <taxon>malvids</taxon>
        <taxon>Sapindales</taxon>
        <taxon>Anacardiaceae</taxon>
        <taxon>Pistacia</taxon>
    </lineage>
</organism>
<evidence type="ECO:0000313" key="2">
    <source>
        <dbReference type="Proteomes" id="UP001164250"/>
    </source>
</evidence>
<comment type="caution">
    <text evidence="1">The sequence shown here is derived from an EMBL/GenBank/DDBJ whole genome shotgun (WGS) entry which is preliminary data.</text>
</comment>
<reference evidence="2" key="1">
    <citation type="journal article" date="2023" name="G3 (Bethesda)">
        <title>Genome assembly and association tests identify interacting loci associated with vigor, precocity, and sex in interspecific pistachio rootstocks.</title>
        <authorList>
            <person name="Palmer W."/>
            <person name="Jacygrad E."/>
            <person name="Sagayaradj S."/>
            <person name="Cavanaugh K."/>
            <person name="Han R."/>
            <person name="Bertier L."/>
            <person name="Beede B."/>
            <person name="Kafkas S."/>
            <person name="Golino D."/>
            <person name="Preece J."/>
            <person name="Michelmore R."/>
        </authorList>
    </citation>
    <scope>NUCLEOTIDE SEQUENCE [LARGE SCALE GENOMIC DNA]</scope>
</reference>
<gene>
    <name evidence="1" type="ORF">Patl1_00800</name>
</gene>
<dbReference type="EMBL" id="CM047897">
    <property type="protein sequence ID" value="KAJ0110602.1"/>
    <property type="molecule type" value="Genomic_DNA"/>
</dbReference>